<feature type="non-terminal residue" evidence="1">
    <location>
        <position position="81"/>
    </location>
</feature>
<reference evidence="2" key="1">
    <citation type="submission" date="2012-11" db="EMBL/GenBank/DDBJ databases">
        <authorList>
            <person name="Becker E.A."/>
            <person name="Seitzer P."/>
            <person name="Tritt A."/>
            <person name="Larsen D."/>
            <person name="Yao A."/>
            <person name="Wu D."/>
            <person name="Darling A."/>
            <person name="Eisen J.A."/>
            <person name="Facciotti M.T."/>
        </authorList>
    </citation>
    <scope>NUCLEOTIDE SEQUENCE [LARGE SCALE GENOMIC DNA]</scope>
    <source>
        <strain evidence="2">ATCC 29605 / DSM 3757 / JCM 8879 / NBRC 14742 / NCIMB 2012 / VKM B-1768 / DS2</strain>
    </source>
</reference>
<evidence type="ECO:0000313" key="2">
    <source>
        <dbReference type="Proteomes" id="UP000011532"/>
    </source>
</evidence>
<comment type="caution">
    <text evidence="1">The sequence shown here is derived from an EMBL/GenBank/DDBJ whole genome shotgun (WGS) entry which is preliminary data.</text>
</comment>
<accession>L9UYH4</accession>
<sequence length="81" mass="8308">MTMAPGDLVQCDSVVVAAGTHTESLVAEFTDLPVQPFVICAAAVRGDPAFSGSVPTTSGRGTLIGPNADGDLLVGDEYWIE</sequence>
<gene>
    <name evidence="1" type="ORF">C498_10676</name>
</gene>
<dbReference type="Gene3D" id="3.50.50.60">
    <property type="entry name" value="FAD/NAD(P)-binding domain"/>
    <property type="match status" value="1"/>
</dbReference>
<dbReference type="Proteomes" id="UP000011532">
    <property type="component" value="Unassembled WGS sequence"/>
</dbReference>
<dbReference type="Gene3D" id="3.30.9.10">
    <property type="entry name" value="D-Amino Acid Oxidase, subunit A, domain 2"/>
    <property type="match status" value="1"/>
</dbReference>
<protein>
    <submittedName>
        <fullName evidence="1">Putative sarcosine oxidase</fullName>
    </submittedName>
</protein>
<dbReference type="EMBL" id="AOHU01000072">
    <property type="protein sequence ID" value="ELY29771.1"/>
    <property type="molecule type" value="Genomic_DNA"/>
</dbReference>
<evidence type="ECO:0000313" key="1">
    <source>
        <dbReference type="EMBL" id="ELY29771.1"/>
    </source>
</evidence>
<proteinExistence type="predicted"/>
<dbReference type="InterPro" id="IPR036188">
    <property type="entry name" value="FAD/NAD-bd_sf"/>
</dbReference>
<dbReference type="AlphaFoldDB" id="L9UYH4"/>
<organism evidence="1 2">
    <name type="scientific">Haloferax volcanii (strain ATCC 29605 / DSM 3757 / JCM 8879 / NBRC 14742 / NCIMB 2012 / VKM B-1768 / DS2)</name>
    <name type="common">Halobacterium volcanii</name>
    <dbReference type="NCBI Taxonomy" id="309800"/>
    <lineage>
        <taxon>Archaea</taxon>
        <taxon>Methanobacteriati</taxon>
        <taxon>Methanobacteriota</taxon>
        <taxon>Stenosarchaea group</taxon>
        <taxon>Halobacteria</taxon>
        <taxon>Halobacteriales</taxon>
        <taxon>Haloferacaceae</taxon>
        <taxon>Haloferax</taxon>
    </lineage>
</organism>
<reference evidence="1 2" key="2">
    <citation type="journal article" date="2014" name="PLoS Genet.">
        <title>Phylogenetically driven sequencing of extremely halophilic archaea reveals strategies for static and dynamic osmo-response.</title>
        <authorList>
            <person name="Becker E.A."/>
            <person name="Seitzer P.M."/>
            <person name="Tritt A."/>
            <person name="Larsen D."/>
            <person name="Krusor M."/>
            <person name="Yao A.I."/>
            <person name="Wu D."/>
            <person name="Madern D."/>
            <person name="Eisen J.A."/>
            <person name="Darling A.E."/>
            <person name="Facciotti M.T."/>
        </authorList>
    </citation>
    <scope>NUCLEOTIDE SEQUENCE [LARGE SCALE GENOMIC DNA]</scope>
    <source>
        <strain evidence="2">ATCC 29605 / DSM 3757 / JCM 8879 / NBRC 14742 / NCIMB 2012 / VKM B-1768 / DS2</strain>
    </source>
</reference>
<name>L9UYH4_HALVD</name>